<sequence length="165" mass="18326">MLTDICAVSGSNPVPAEAKLTPVIISSMLRLGSKYGGKYSFMPIYETANMHQSRASHKTNSHLFAAYDVVVTCQKKTIPNISFISMNNHQPTNEIGGKLPVSKSAGRSLASEIHPVRRKIAPEEGLHIVVVPRIHRRISKDKSSRDLVVEGPWQYQRFSTSNQKQ</sequence>
<evidence type="ECO:0000313" key="2">
    <source>
        <dbReference type="Proteomes" id="UP001472677"/>
    </source>
</evidence>
<name>A0ABR2FI74_9ROSI</name>
<comment type="caution">
    <text evidence="1">The sequence shown here is derived from an EMBL/GenBank/DDBJ whole genome shotgun (WGS) entry which is preliminary data.</text>
</comment>
<gene>
    <name evidence="1" type="ORF">V6N12_070893</name>
</gene>
<proteinExistence type="predicted"/>
<accession>A0ABR2FI74</accession>
<dbReference type="EMBL" id="JBBPBM010000006">
    <property type="protein sequence ID" value="KAK8580632.1"/>
    <property type="molecule type" value="Genomic_DNA"/>
</dbReference>
<protein>
    <submittedName>
        <fullName evidence="1">Uncharacterized protein</fullName>
    </submittedName>
</protein>
<evidence type="ECO:0000313" key="1">
    <source>
        <dbReference type="EMBL" id="KAK8580632.1"/>
    </source>
</evidence>
<organism evidence="1 2">
    <name type="scientific">Hibiscus sabdariffa</name>
    <name type="common">roselle</name>
    <dbReference type="NCBI Taxonomy" id="183260"/>
    <lineage>
        <taxon>Eukaryota</taxon>
        <taxon>Viridiplantae</taxon>
        <taxon>Streptophyta</taxon>
        <taxon>Embryophyta</taxon>
        <taxon>Tracheophyta</taxon>
        <taxon>Spermatophyta</taxon>
        <taxon>Magnoliopsida</taxon>
        <taxon>eudicotyledons</taxon>
        <taxon>Gunneridae</taxon>
        <taxon>Pentapetalae</taxon>
        <taxon>rosids</taxon>
        <taxon>malvids</taxon>
        <taxon>Malvales</taxon>
        <taxon>Malvaceae</taxon>
        <taxon>Malvoideae</taxon>
        <taxon>Hibiscus</taxon>
    </lineage>
</organism>
<dbReference type="Proteomes" id="UP001472677">
    <property type="component" value="Unassembled WGS sequence"/>
</dbReference>
<reference evidence="1 2" key="1">
    <citation type="journal article" date="2024" name="G3 (Bethesda)">
        <title>Genome assembly of Hibiscus sabdariffa L. provides insights into metabolisms of medicinal natural products.</title>
        <authorList>
            <person name="Kim T."/>
        </authorList>
    </citation>
    <scope>NUCLEOTIDE SEQUENCE [LARGE SCALE GENOMIC DNA]</scope>
    <source>
        <strain evidence="1">TK-2024</strain>
        <tissue evidence="1">Old leaves</tissue>
    </source>
</reference>
<keyword evidence="2" id="KW-1185">Reference proteome</keyword>